<dbReference type="AlphaFoldDB" id="A0AAN7BGE1"/>
<accession>A0AAN7BGE1</accession>
<comment type="caution">
    <text evidence="2">The sequence shown here is derived from an EMBL/GenBank/DDBJ whole genome shotgun (WGS) entry which is preliminary data.</text>
</comment>
<organism evidence="2 3">
    <name type="scientific">Podospora fimiseda</name>
    <dbReference type="NCBI Taxonomy" id="252190"/>
    <lineage>
        <taxon>Eukaryota</taxon>
        <taxon>Fungi</taxon>
        <taxon>Dikarya</taxon>
        <taxon>Ascomycota</taxon>
        <taxon>Pezizomycotina</taxon>
        <taxon>Sordariomycetes</taxon>
        <taxon>Sordariomycetidae</taxon>
        <taxon>Sordariales</taxon>
        <taxon>Podosporaceae</taxon>
        <taxon>Podospora</taxon>
    </lineage>
</organism>
<sequence length="289" mass="33978">MMTTTSFPQFTQFPFELRHQIWLYTIPDDEPQVNLDPFFKFKRYEAWPRPQLPLCFPAIMHTCYEARTIVLEYFNKKKYWPALTRAQSHGINVPRRAFIPELDVLYMEPGYHGDISVRRAESPVNPPGMGWSDLVLAPEIRRLRSIAFPWGTVPYQALAVFAMYSLEISYIVFCDDWPLPPVPDVPGPPWDRPFKLVEMTEEEEQNGVPLETIHPQRRTVVPVKDNGLVDIHGYAREEEKRLMQALKDHQDEERVRDWWDNRPEKGMPLKVVVKRLVRAPAWYKAESQT</sequence>
<dbReference type="Pfam" id="PF20150">
    <property type="entry name" value="2EXR"/>
    <property type="match status" value="1"/>
</dbReference>
<dbReference type="InterPro" id="IPR045518">
    <property type="entry name" value="2EXR"/>
</dbReference>
<keyword evidence="3" id="KW-1185">Reference proteome</keyword>
<proteinExistence type="predicted"/>
<dbReference type="Proteomes" id="UP001301958">
    <property type="component" value="Unassembled WGS sequence"/>
</dbReference>
<evidence type="ECO:0000313" key="2">
    <source>
        <dbReference type="EMBL" id="KAK4220870.1"/>
    </source>
</evidence>
<evidence type="ECO:0000259" key="1">
    <source>
        <dbReference type="Pfam" id="PF20150"/>
    </source>
</evidence>
<reference evidence="2" key="2">
    <citation type="submission" date="2023-05" db="EMBL/GenBank/DDBJ databases">
        <authorList>
            <consortium name="Lawrence Berkeley National Laboratory"/>
            <person name="Steindorff A."/>
            <person name="Hensen N."/>
            <person name="Bonometti L."/>
            <person name="Westerberg I."/>
            <person name="Brannstrom I.O."/>
            <person name="Guillou S."/>
            <person name="Cros-Aarteil S."/>
            <person name="Calhoun S."/>
            <person name="Haridas S."/>
            <person name="Kuo A."/>
            <person name="Mondo S."/>
            <person name="Pangilinan J."/>
            <person name="Riley R."/>
            <person name="Labutti K."/>
            <person name="Andreopoulos B."/>
            <person name="Lipzen A."/>
            <person name="Chen C."/>
            <person name="Yanf M."/>
            <person name="Daum C."/>
            <person name="Ng V."/>
            <person name="Clum A."/>
            <person name="Ohm R."/>
            <person name="Martin F."/>
            <person name="Silar P."/>
            <person name="Natvig D."/>
            <person name="Lalanne C."/>
            <person name="Gautier V."/>
            <person name="Ament-Velasquez S.L."/>
            <person name="Kruys A."/>
            <person name="Hutchinson M.I."/>
            <person name="Powell A.J."/>
            <person name="Barry K."/>
            <person name="Miller A.N."/>
            <person name="Grigoriev I.V."/>
            <person name="Debuchy R."/>
            <person name="Gladieux P."/>
            <person name="Thoren M.H."/>
            <person name="Johannesson H."/>
        </authorList>
    </citation>
    <scope>NUCLEOTIDE SEQUENCE</scope>
    <source>
        <strain evidence="2">CBS 990.96</strain>
    </source>
</reference>
<protein>
    <recommendedName>
        <fullName evidence="1">2EXR domain-containing protein</fullName>
    </recommendedName>
</protein>
<reference evidence="2" key="1">
    <citation type="journal article" date="2023" name="Mol. Phylogenet. Evol.">
        <title>Genome-scale phylogeny and comparative genomics of the fungal order Sordariales.</title>
        <authorList>
            <person name="Hensen N."/>
            <person name="Bonometti L."/>
            <person name="Westerberg I."/>
            <person name="Brannstrom I.O."/>
            <person name="Guillou S."/>
            <person name="Cros-Aarteil S."/>
            <person name="Calhoun S."/>
            <person name="Haridas S."/>
            <person name="Kuo A."/>
            <person name="Mondo S."/>
            <person name="Pangilinan J."/>
            <person name="Riley R."/>
            <person name="LaButti K."/>
            <person name="Andreopoulos B."/>
            <person name="Lipzen A."/>
            <person name="Chen C."/>
            <person name="Yan M."/>
            <person name="Daum C."/>
            <person name="Ng V."/>
            <person name="Clum A."/>
            <person name="Steindorff A."/>
            <person name="Ohm R.A."/>
            <person name="Martin F."/>
            <person name="Silar P."/>
            <person name="Natvig D.O."/>
            <person name="Lalanne C."/>
            <person name="Gautier V."/>
            <person name="Ament-Velasquez S.L."/>
            <person name="Kruys A."/>
            <person name="Hutchinson M.I."/>
            <person name="Powell A.J."/>
            <person name="Barry K."/>
            <person name="Miller A.N."/>
            <person name="Grigoriev I.V."/>
            <person name="Debuchy R."/>
            <person name="Gladieux P."/>
            <person name="Hiltunen Thoren M."/>
            <person name="Johannesson H."/>
        </authorList>
    </citation>
    <scope>NUCLEOTIDE SEQUENCE</scope>
    <source>
        <strain evidence="2">CBS 990.96</strain>
    </source>
</reference>
<gene>
    <name evidence="2" type="ORF">QBC38DRAFT_493239</name>
</gene>
<evidence type="ECO:0000313" key="3">
    <source>
        <dbReference type="Proteomes" id="UP001301958"/>
    </source>
</evidence>
<name>A0AAN7BGE1_9PEZI</name>
<dbReference type="EMBL" id="MU865623">
    <property type="protein sequence ID" value="KAK4220870.1"/>
    <property type="molecule type" value="Genomic_DNA"/>
</dbReference>
<feature type="domain" description="2EXR" evidence="1">
    <location>
        <begin position="7"/>
        <end position="104"/>
    </location>
</feature>